<dbReference type="EMBL" id="JACMSC010000010">
    <property type="protein sequence ID" value="KAG6503872.1"/>
    <property type="molecule type" value="Genomic_DNA"/>
</dbReference>
<protein>
    <submittedName>
        <fullName evidence="3">Uncharacterized protein</fullName>
    </submittedName>
</protein>
<organism evidence="3 4">
    <name type="scientific">Zingiber officinale</name>
    <name type="common">Ginger</name>
    <name type="synonym">Amomum zingiber</name>
    <dbReference type="NCBI Taxonomy" id="94328"/>
    <lineage>
        <taxon>Eukaryota</taxon>
        <taxon>Viridiplantae</taxon>
        <taxon>Streptophyta</taxon>
        <taxon>Embryophyta</taxon>
        <taxon>Tracheophyta</taxon>
        <taxon>Spermatophyta</taxon>
        <taxon>Magnoliopsida</taxon>
        <taxon>Liliopsida</taxon>
        <taxon>Zingiberales</taxon>
        <taxon>Zingiberaceae</taxon>
        <taxon>Zingiber</taxon>
    </lineage>
</organism>
<dbReference type="EMBL" id="JACMSC010000009">
    <property type="protein sequence ID" value="KAG6507255.1"/>
    <property type="molecule type" value="Genomic_DNA"/>
</dbReference>
<dbReference type="AlphaFoldDB" id="A0A8J5GP56"/>
<gene>
    <name evidence="3" type="ORF">ZIOFF_032597</name>
    <name evidence="2" type="ORF">ZIOFF_036196</name>
</gene>
<accession>A0A8J5GP56</accession>
<proteinExistence type="predicted"/>
<sequence length="100" mass="10753">MFFTLSRHESQALITLIDSIMALFNAQWLGSLFSSDAGEGKASIGGGWSGKKGSVKAEESEKSGGAAAKGNTGRNDNLQKKWRFAMEFDGLNCFETIVSK</sequence>
<keyword evidence="4" id="KW-1185">Reference proteome</keyword>
<dbReference type="Proteomes" id="UP000734854">
    <property type="component" value="Unassembled WGS sequence"/>
</dbReference>
<evidence type="ECO:0000313" key="3">
    <source>
        <dbReference type="EMBL" id="KAG6507255.1"/>
    </source>
</evidence>
<evidence type="ECO:0000256" key="1">
    <source>
        <dbReference type="SAM" id="MobiDB-lite"/>
    </source>
</evidence>
<evidence type="ECO:0000313" key="2">
    <source>
        <dbReference type="EMBL" id="KAG6503872.1"/>
    </source>
</evidence>
<evidence type="ECO:0000313" key="4">
    <source>
        <dbReference type="Proteomes" id="UP000734854"/>
    </source>
</evidence>
<reference evidence="3 4" key="1">
    <citation type="submission" date="2020-08" db="EMBL/GenBank/DDBJ databases">
        <title>Plant Genome Project.</title>
        <authorList>
            <person name="Zhang R.-G."/>
        </authorList>
    </citation>
    <scope>NUCLEOTIDE SEQUENCE [LARGE SCALE GENOMIC DNA]</scope>
    <source>
        <tissue evidence="3">Rhizome</tissue>
    </source>
</reference>
<comment type="caution">
    <text evidence="3">The sequence shown here is derived from an EMBL/GenBank/DDBJ whole genome shotgun (WGS) entry which is preliminary data.</text>
</comment>
<name>A0A8J5GP56_ZINOF</name>
<feature type="region of interest" description="Disordered" evidence="1">
    <location>
        <begin position="39"/>
        <end position="75"/>
    </location>
</feature>